<protein>
    <submittedName>
        <fullName evidence="2">Uncharacterized protein</fullName>
    </submittedName>
</protein>
<evidence type="ECO:0000256" key="1">
    <source>
        <dbReference type="SAM" id="Phobius"/>
    </source>
</evidence>
<comment type="caution">
    <text evidence="2">The sequence shown here is derived from an EMBL/GenBank/DDBJ whole genome shotgun (WGS) entry which is preliminary data.</text>
</comment>
<evidence type="ECO:0000313" key="2">
    <source>
        <dbReference type="EMBL" id="OZU89947.1"/>
    </source>
</evidence>
<feature type="transmembrane region" description="Helical" evidence="1">
    <location>
        <begin position="54"/>
        <end position="74"/>
    </location>
</feature>
<reference evidence="2 3" key="1">
    <citation type="submission" date="2017-08" db="EMBL/GenBank/DDBJ databases">
        <title>Virgibacillus indicus sp. nov. and Virgibacillus profoundi sp. nov, two moderately halophilic bacteria isolated from marine sediment by using the Microfluidic Streak Plate.</title>
        <authorList>
            <person name="Xu B."/>
            <person name="Hu B."/>
            <person name="Wang J."/>
            <person name="Zhu Y."/>
            <person name="Huang L."/>
            <person name="Du W."/>
            <person name="Huang Y."/>
        </authorList>
    </citation>
    <scope>NUCLEOTIDE SEQUENCE [LARGE SCALE GENOMIC DNA]</scope>
    <source>
        <strain evidence="2 3">IO3-P2-C2</strain>
    </source>
</reference>
<dbReference type="EMBL" id="NPMS01000001">
    <property type="protein sequence ID" value="OZU89947.1"/>
    <property type="molecule type" value="Genomic_DNA"/>
</dbReference>
<accession>A0A265NDQ8</accession>
<dbReference type="OrthoDB" id="2380880at2"/>
<sequence length="177" mass="20813">MADNRIATIIKEINYWKEHNLLPDVYCDFLLALYTKGEEETSPITRTKEEKITLIIKTILLLLLLPFSFLVLYFTQFRPLLQISIIFLFLTYSFWLYVNFKNKKHSLFHLTLGVTLAVILLASVYFTAAYTDKQIIIYLILMTNFLFWFLMGKIKKVKYLTVAAILGIVFAIFYIIL</sequence>
<feature type="transmembrane region" description="Helical" evidence="1">
    <location>
        <begin position="107"/>
        <end position="129"/>
    </location>
</feature>
<feature type="transmembrane region" description="Helical" evidence="1">
    <location>
        <begin position="135"/>
        <end position="152"/>
    </location>
</feature>
<dbReference type="AlphaFoldDB" id="A0A265NDQ8"/>
<feature type="transmembrane region" description="Helical" evidence="1">
    <location>
        <begin position="159"/>
        <end position="176"/>
    </location>
</feature>
<dbReference type="Proteomes" id="UP000216498">
    <property type="component" value="Unassembled WGS sequence"/>
</dbReference>
<proteinExistence type="predicted"/>
<name>A0A265NDQ8_9BACI</name>
<evidence type="ECO:0000313" key="3">
    <source>
        <dbReference type="Proteomes" id="UP000216498"/>
    </source>
</evidence>
<organism evidence="2 3">
    <name type="scientific">Virgibacillus indicus</name>
    <dbReference type="NCBI Taxonomy" id="2024554"/>
    <lineage>
        <taxon>Bacteria</taxon>
        <taxon>Bacillati</taxon>
        <taxon>Bacillota</taxon>
        <taxon>Bacilli</taxon>
        <taxon>Bacillales</taxon>
        <taxon>Bacillaceae</taxon>
        <taxon>Virgibacillus</taxon>
    </lineage>
</organism>
<gene>
    <name evidence="2" type="ORF">CIL03_02055</name>
</gene>
<dbReference type="RefSeq" id="WP_094883547.1">
    <property type="nucleotide sequence ID" value="NZ_NPMS01000001.1"/>
</dbReference>
<keyword evidence="3" id="KW-1185">Reference proteome</keyword>
<feature type="transmembrane region" description="Helical" evidence="1">
    <location>
        <begin position="80"/>
        <end position="100"/>
    </location>
</feature>
<keyword evidence="1" id="KW-0472">Membrane</keyword>
<keyword evidence="1" id="KW-1133">Transmembrane helix</keyword>
<keyword evidence="1" id="KW-0812">Transmembrane</keyword>